<dbReference type="PANTHER" id="PTHR21240">
    <property type="entry name" value="2-AMINO-3-CARBOXYLMUCONATE-6-SEMIALDEHYDE DECARBOXYLASE"/>
    <property type="match status" value="1"/>
</dbReference>
<dbReference type="PANTHER" id="PTHR21240:SF28">
    <property type="entry name" value="ISO-OROTATE DECARBOXYLASE (EUROFUNG)"/>
    <property type="match status" value="1"/>
</dbReference>
<sequence>MDARTPPPELPEIGPRTNSLDILAHGKAQAARRGFDRTFIVDVDSHIGESGNWPEVLKYIENDATREAAFTFGGGTGQGAFLNDIPGLQWQSAHGRIPHGSGLKEPAPDGLPKPVSLARRAMDALSLDYQVFFPNGLLFLGMHPVREMEVELATAYNRWIVEEVLPHEPRMKAMLYLPFNVPDAAEAMVKRFIGAPGVVGFLVTSTRYQAVHANEYMRTYAMLEEAGMPIGFHAHHNWHNEYTKQLNRFISMHALSFVLSNLVHLTNWVINGLPERFPKLKTIWIESGLAWVPFLMQRLDHEYLMRRSEAPLLKRLPSEYMREMFYTSQPMEAQNMKLLEGTFEAINAETQLLYASDWPHWDFDVPSTIFDLPFLSDTGRRNILGYNAARLFNLEVPARYGQMAAE</sequence>
<proteinExistence type="predicted"/>
<accession>A0AAF1JVT6</accession>
<dbReference type="RefSeq" id="WP_211873038.1">
    <property type="nucleotide sequence ID" value="NZ_JAAEDH010000002.1"/>
</dbReference>
<reference evidence="3" key="2">
    <citation type="journal article" date="2021" name="Syst. Appl. Microbiol.">
        <title>Roseomonas hellenica sp. nov., isolated from roots of wild-growing Alkanna tinctoria.</title>
        <authorList>
            <person name="Rat A."/>
            <person name="Naranjo H.D."/>
            <person name="Lebbe L."/>
            <person name="Cnockaert M."/>
            <person name="Krigas N."/>
            <person name="Grigoriadou K."/>
            <person name="Maloupa E."/>
            <person name="Willems A."/>
        </authorList>
    </citation>
    <scope>NUCLEOTIDE SEQUENCE</scope>
    <source>
        <strain evidence="3">LMG 28251</strain>
    </source>
</reference>
<dbReference type="Proteomes" id="UP001196068">
    <property type="component" value="Unassembled WGS sequence"/>
</dbReference>
<keyword evidence="1" id="KW-0456">Lyase</keyword>
<organism evidence="3 4">
    <name type="scientific">Plastoroseomonas arctica</name>
    <dbReference type="NCBI Taxonomy" id="1509237"/>
    <lineage>
        <taxon>Bacteria</taxon>
        <taxon>Pseudomonadati</taxon>
        <taxon>Pseudomonadota</taxon>
        <taxon>Alphaproteobacteria</taxon>
        <taxon>Acetobacterales</taxon>
        <taxon>Acetobacteraceae</taxon>
        <taxon>Plastoroseomonas</taxon>
    </lineage>
</organism>
<dbReference type="InterPro" id="IPR032465">
    <property type="entry name" value="ACMSD"/>
</dbReference>
<evidence type="ECO:0000313" key="3">
    <source>
        <dbReference type="EMBL" id="MBR0654242.1"/>
    </source>
</evidence>
<evidence type="ECO:0000259" key="2">
    <source>
        <dbReference type="Pfam" id="PF04909"/>
    </source>
</evidence>
<dbReference type="AlphaFoldDB" id="A0AAF1JVT6"/>
<protein>
    <submittedName>
        <fullName evidence="3">Amidohydrolase family protein</fullName>
    </submittedName>
</protein>
<dbReference type="GO" id="GO:0016831">
    <property type="term" value="F:carboxy-lyase activity"/>
    <property type="evidence" value="ECO:0007669"/>
    <property type="project" value="InterPro"/>
</dbReference>
<dbReference type="GO" id="GO:0019748">
    <property type="term" value="P:secondary metabolic process"/>
    <property type="evidence" value="ECO:0007669"/>
    <property type="project" value="TreeGrafter"/>
</dbReference>
<dbReference type="GO" id="GO:0016787">
    <property type="term" value="F:hydrolase activity"/>
    <property type="evidence" value="ECO:0007669"/>
    <property type="project" value="InterPro"/>
</dbReference>
<evidence type="ECO:0000313" key="4">
    <source>
        <dbReference type="Proteomes" id="UP001196068"/>
    </source>
</evidence>
<feature type="domain" description="Amidohydrolase-related" evidence="2">
    <location>
        <begin position="120"/>
        <end position="394"/>
    </location>
</feature>
<evidence type="ECO:0000256" key="1">
    <source>
        <dbReference type="ARBA" id="ARBA00023239"/>
    </source>
</evidence>
<dbReference type="GO" id="GO:0005737">
    <property type="term" value="C:cytoplasm"/>
    <property type="evidence" value="ECO:0007669"/>
    <property type="project" value="TreeGrafter"/>
</dbReference>
<gene>
    <name evidence="3" type="ORF">GXW79_04020</name>
</gene>
<dbReference type="InterPro" id="IPR032466">
    <property type="entry name" value="Metal_Hydrolase"/>
</dbReference>
<dbReference type="EMBL" id="JAAEDH010000002">
    <property type="protein sequence ID" value="MBR0654242.1"/>
    <property type="molecule type" value="Genomic_DNA"/>
</dbReference>
<dbReference type="SUPFAM" id="SSF51556">
    <property type="entry name" value="Metallo-dependent hydrolases"/>
    <property type="match status" value="1"/>
</dbReference>
<comment type="caution">
    <text evidence="3">The sequence shown here is derived from an EMBL/GenBank/DDBJ whole genome shotgun (WGS) entry which is preliminary data.</text>
</comment>
<dbReference type="InterPro" id="IPR006680">
    <property type="entry name" value="Amidohydro-rel"/>
</dbReference>
<dbReference type="Pfam" id="PF04909">
    <property type="entry name" value="Amidohydro_2"/>
    <property type="match status" value="1"/>
</dbReference>
<name>A0AAF1JVT6_9PROT</name>
<keyword evidence="4" id="KW-1185">Reference proteome</keyword>
<reference evidence="3" key="1">
    <citation type="submission" date="2020-01" db="EMBL/GenBank/DDBJ databases">
        <authorList>
            <person name="Rat A."/>
        </authorList>
    </citation>
    <scope>NUCLEOTIDE SEQUENCE</scope>
    <source>
        <strain evidence="3">LMG 28251</strain>
    </source>
</reference>
<dbReference type="Gene3D" id="3.20.20.140">
    <property type="entry name" value="Metal-dependent hydrolases"/>
    <property type="match status" value="1"/>
</dbReference>